<keyword evidence="1 2" id="KW-0238">DNA-binding</keyword>
<dbReference type="RefSeq" id="WP_146789706.1">
    <property type="nucleotide sequence ID" value="NZ_VOLT01000008.1"/>
</dbReference>
<dbReference type="Proteomes" id="UP000321822">
    <property type="component" value="Unassembled WGS sequence"/>
</dbReference>
<evidence type="ECO:0000313" key="5">
    <source>
        <dbReference type="Proteomes" id="UP000321822"/>
    </source>
</evidence>
<evidence type="ECO:0000256" key="2">
    <source>
        <dbReference type="PROSITE-ProRule" id="PRU00335"/>
    </source>
</evidence>
<evidence type="ECO:0000313" key="4">
    <source>
        <dbReference type="EMBL" id="TWX66359.1"/>
    </source>
</evidence>
<gene>
    <name evidence="4" type="ORF">ESZ36_15965</name>
</gene>
<reference evidence="4 5" key="1">
    <citation type="submission" date="2019-07" db="EMBL/GenBank/DDBJ databases">
        <title>Genomes of sea-ice associated Colwellia species.</title>
        <authorList>
            <person name="Bowman J.P."/>
        </authorList>
    </citation>
    <scope>NUCLEOTIDE SEQUENCE [LARGE SCALE GENOMIC DNA]</scope>
    <source>
        <strain evidence="4 5">ACAM 459</strain>
    </source>
</reference>
<feature type="DNA-binding region" description="H-T-H motif" evidence="2">
    <location>
        <begin position="33"/>
        <end position="52"/>
    </location>
</feature>
<proteinExistence type="predicted"/>
<keyword evidence="5" id="KW-1185">Reference proteome</keyword>
<dbReference type="OrthoDB" id="5918833at2"/>
<feature type="domain" description="HTH tetR-type" evidence="3">
    <location>
        <begin position="10"/>
        <end position="70"/>
    </location>
</feature>
<accession>A0A5C6QBY4</accession>
<organism evidence="4 5">
    <name type="scientific">Colwellia demingiae</name>
    <dbReference type="NCBI Taxonomy" id="89401"/>
    <lineage>
        <taxon>Bacteria</taxon>
        <taxon>Pseudomonadati</taxon>
        <taxon>Pseudomonadota</taxon>
        <taxon>Gammaproteobacteria</taxon>
        <taxon>Alteromonadales</taxon>
        <taxon>Colwelliaceae</taxon>
        <taxon>Colwellia</taxon>
    </lineage>
</organism>
<dbReference type="InterPro" id="IPR001647">
    <property type="entry name" value="HTH_TetR"/>
</dbReference>
<dbReference type="GO" id="GO:0003677">
    <property type="term" value="F:DNA binding"/>
    <property type="evidence" value="ECO:0007669"/>
    <property type="project" value="UniProtKB-UniRule"/>
</dbReference>
<name>A0A5C6QBY4_9GAMM</name>
<dbReference type="AlphaFoldDB" id="A0A5C6QBY4"/>
<evidence type="ECO:0000256" key="1">
    <source>
        <dbReference type="ARBA" id="ARBA00023125"/>
    </source>
</evidence>
<dbReference type="Gene3D" id="1.10.357.10">
    <property type="entry name" value="Tetracycline Repressor, domain 2"/>
    <property type="match status" value="1"/>
</dbReference>
<dbReference type="InterPro" id="IPR009057">
    <property type="entry name" value="Homeodomain-like_sf"/>
</dbReference>
<dbReference type="EMBL" id="VOLT01000008">
    <property type="protein sequence ID" value="TWX66359.1"/>
    <property type="molecule type" value="Genomic_DNA"/>
</dbReference>
<evidence type="ECO:0000259" key="3">
    <source>
        <dbReference type="PROSITE" id="PS50977"/>
    </source>
</evidence>
<comment type="caution">
    <text evidence="4">The sequence shown here is derived from an EMBL/GenBank/DDBJ whole genome shotgun (WGS) entry which is preliminary data.</text>
</comment>
<dbReference type="PROSITE" id="PS50977">
    <property type="entry name" value="HTH_TETR_2"/>
    <property type="match status" value="1"/>
</dbReference>
<protein>
    <submittedName>
        <fullName evidence="4">TetR/AcrR family transcriptional regulator</fullName>
    </submittedName>
</protein>
<sequence length="244" mass="27696">MAPAPRFSAEEQERLIICAAIKAIQESSLLDFSMSAIAKLAGLSMGSVYKFVQCKEDVLIALATRMYQERQSVFKKVHALPLTTPERILATSLLDFSKVQMYNFDNQLESIVNTEAMMKRCSERWLTQMNACEERCQTMFQQLLQAAADSGELISGSRDIEEINLGTWSLSVGYFQTVHLHQCLKNDLDEKTNESSENNTFVLAADNPHIRTMKRLVNTYDWQQKISDGDIKKVCLHLTSAELR</sequence>
<dbReference type="SUPFAM" id="SSF46689">
    <property type="entry name" value="Homeodomain-like"/>
    <property type="match status" value="1"/>
</dbReference>